<proteinExistence type="predicted"/>
<sequence>MAEKDMPTNIEADGIETVETDKNLKEKKVSWAKLRRVDSLNLEAGRISGAHGGHHGSKGDWRTTFILAFQSIGVVYGDIGTSPLYVYASTFTEGIHNTDDILGVLSLIIYTIVLVPLLKYVFIVLLANDNGDGGTFALYSLICRYAKVALIPNDQPEDRELSNYKLDTPSTNLRRAYRIKEKLETSKTAKIVLFLITILGTSMVIGDGVLTPCISVLSAVSGINSLGQNAIVGISVAILIVLFAVQRLGTDKVGSTFAPVIFLWFSFISGIGLYNLIKHDIGVLRAFNPKYIVDYFRRNGKQGWISLGGIVLCITGTEAMFADLGHFSVRAIQISFSGIVFPALLAAYSGQAAYLRKFPNHVDDTFYKATPHALYWPQFVVAVAAAIIASQAMISGAFSIVAQSLSLSCFPRVKVVHTSAKNCCGCGDGDHNLYGSTYNAYYMEDKHMVDCSVLCSLLRHRRNLLFGRYIQIYTGWLPAVGVFIGPDDYYGHVALCS</sequence>
<evidence type="ECO:0000313" key="1">
    <source>
        <dbReference type="EMBL" id="KAH9713622.1"/>
    </source>
</evidence>
<reference evidence="2" key="1">
    <citation type="journal article" date="2023" name="Hortic. Res.">
        <title>A chromosome-level phased genome enabling allele-level studies in sweet orange: a case study on citrus Huanglongbing tolerance.</title>
        <authorList>
            <person name="Wu B."/>
            <person name="Yu Q."/>
            <person name="Deng Z."/>
            <person name="Duan Y."/>
            <person name="Luo F."/>
            <person name="Gmitter F. Jr."/>
        </authorList>
    </citation>
    <scope>NUCLEOTIDE SEQUENCE [LARGE SCALE GENOMIC DNA]</scope>
    <source>
        <strain evidence="2">cv. Valencia</strain>
    </source>
</reference>
<accession>A0ACB8J774</accession>
<dbReference type="Proteomes" id="UP000829398">
    <property type="component" value="Chromosome 7"/>
</dbReference>
<protein>
    <submittedName>
        <fullName evidence="1">Potassium transporter 5</fullName>
    </submittedName>
</protein>
<comment type="caution">
    <text evidence="1">The sequence shown here is derived from an EMBL/GenBank/DDBJ whole genome shotgun (WGS) entry which is preliminary data.</text>
</comment>
<gene>
    <name evidence="1" type="ORF">KPL71_020397</name>
</gene>
<name>A0ACB8J774_CITSI</name>
<dbReference type="EMBL" id="CM039176">
    <property type="protein sequence ID" value="KAH9713622.1"/>
    <property type="molecule type" value="Genomic_DNA"/>
</dbReference>
<keyword evidence="2" id="KW-1185">Reference proteome</keyword>
<evidence type="ECO:0000313" key="2">
    <source>
        <dbReference type="Proteomes" id="UP000829398"/>
    </source>
</evidence>
<organism evidence="1 2">
    <name type="scientific">Citrus sinensis</name>
    <name type="common">Sweet orange</name>
    <name type="synonym">Citrus aurantium var. sinensis</name>
    <dbReference type="NCBI Taxonomy" id="2711"/>
    <lineage>
        <taxon>Eukaryota</taxon>
        <taxon>Viridiplantae</taxon>
        <taxon>Streptophyta</taxon>
        <taxon>Embryophyta</taxon>
        <taxon>Tracheophyta</taxon>
        <taxon>Spermatophyta</taxon>
        <taxon>Magnoliopsida</taxon>
        <taxon>eudicotyledons</taxon>
        <taxon>Gunneridae</taxon>
        <taxon>Pentapetalae</taxon>
        <taxon>rosids</taxon>
        <taxon>malvids</taxon>
        <taxon>Sapindales</taxon>
        <taxon>Rutaceae</taxon>
        <taxon>Aurantioideae</taxon>
        <taxon>Citrus</taxon>
    </lineage>
</organism>